<comment type="similarity">
    <text evidence="2">Belongs to the purine-cytosine permease (2.A.39) family.</text>
</comment>
<dbReference type="OrthoDB" id="9780088at2"/>
<feature type="transmembrane region" description="Helical" evidence="6">
    <location>
        <begin position="62"/>
        <end position="84"/>
    </location>
</feature>
<evidence type="ECO:0000313" key="8">
    <source>
        <dbReference type="Proteomes" id="UP000262939"/>
    </source>
</evidence>
<feature type="transmembrane region" description="Helical" evidence="6">
    <location>
        <begin position="35"/>
        <end position="56"/>
    </location>
</feature>
<sequence length="174" mass="19809">MNQYGPPHNRHNKNSRRESLNPVANEKRLFGLKTYITLWISSMVVIRIFMIGHSYLPPAGKLNLFQAGVVTIISAFLTGILFVVNSNPRLVYGITWNKIKYNHILLYSQIVLVIKSMAAAPIHDSIPYQNTTGKTLINEAILATLKPNDDRAWTMNGILPFTKNTFVPREFFKH</sequence>
<evidence type="ECO:0000256" key="3">
    <source>
        <dbReference type="ARBA" id="ARBA00022692"/>
    </source>
</evidence>
<dbReference type="GO" id="GO:0016020">
    <property type="term" value="C:membrane"/>
    <property type="evidence" value="ECO:0007669"/>
    <property type="project" value="UniProtKB-SubCell"/>
</dbReference>
<comment type="subcellular location">
    <subcellularLocation>
        <location evidence="1">Membrane</location>
        <topology evidence="1">Multi-pass membrane protein</topology>
    </subcellularLocation>
</comment>
<name>A0A372LF46_9BACI</name>
<keyword evidence="8" id="KW-1185">Reference proteome</keyword>
<dbReference type="EMBL" id="QVTD01000003">
    <property type="protein sequence ID" value="RFU64867.1"/>
    <property type="molecule type" value="Genomic_DNA"/>
</dbReference>
<comment type="caution">
    <text evidence="7">The sequence shown here is derived from an EMBL/GenBank/DDBJ whole genome shotgun (WGS) entry which is preliminary data.</text>
</comment>
<dbReference type="InterPro" id="IPR001248">
    <property type="entry name" value="Pur-cyt_permease"/>
</dbReference>
<dbReference type="Gene3D" id="1.10.4160.10">
    <property type="entry name" value="Hydantoin permease"/>
    <property type="match status" value="1"/>
</dbReference>
<keyword evidence="5 6" id="KW-0472">Membrane</keyword>
<organism evidence="7 8">
    <name type="scientific">Peribacillus glennii</name>
    <dbReference type="NCBI Taxonomy" id="2303991"/>
    <lineage>
        <taxon>Bacteria</taxon>
        <taxon>Bacillati</taxon>
        <taxon>Bacillota</taxon>
        <taxon>Bacilli</taxon>
        <taxon>Bacillales</taxon>
        <taxon>Bacillaceae</taxon>
        <taxon>Peribacillus</taxon>
    </lineage>
</organism>
<evidence type="ECO:0000256" key="6">
    <source>
        <dbReference type="SAM" id="Phobius"/>
    </source>
</evidence>
<accession>A0A372LF46</accession>
<proteinExistence type="inferred from homology"/>
<evidence type="ECO:0000256" key="4">
    <source>
        <dbReference type="ARBA" id="ARBA00022989"/>
    </source>
</evidence>
<evidence type="ECO:0000256" key="1">
    <source>
        <dbReference type="ARBA" id="ARBA00004141"/>
    </source>
</evidence>
<gene>
    <name evidence="7" type="ORF">D0466_02800</name>
</gene>
<protein>
    <submittedName>
        <fullName evidence="7">Uncharacterized protein</fullName>
    </submittedName>
</protein>
<keyword evidence="4 6" id="KW-1133">Transmembrane helix</keyword>
<evidence type="ECO:0000313" key="7">
    <source>
        <dbReference type="EMBL" id="RFU64867.1"/>
    </source>
</evidence>
<evidence type="ECO:0000256" key="2">
    <source>
        <dbReference type="ARBA" id="ARBA00008974"/>
    </source>
</evidence>
<dbReference type="GO" id="GO:0022857">
    <property type="term" value="F:transmembrane transporter activity"/>
    <property type="evidence" value="ECO:0007669"/>
    <property type="project" value="InterPro"/>
</dbReference>
<evidence type="ECO:0000256" key="5">
    <source>
        <dbReference type="ARBA" id="ARBA00023136"/>
    </source>
</evidence>
<keyword evidence="3 6" id="KW-0812">Transmembrane</keyword>
<reference evidence="7 8" key="1">
    <citation type="submission" date="2018-08" db="EMBL/GenBank/DDBJ databases">
        <title>Bacillus chawlae sp. nov., Bacillus glennii sp. nov., and Bacillus saganii sp. nov. Isolated from the Vehicle Assembly Building at Kennedy Space Center where the Viking Spacecraft were Assembled.</title>
        <authorList>
            <person name="Seuylemezian A."/>
            <person name="Vaishampayan P."/>
        </authorList>
    </citation>
    <scope>NUCLEOTIDE SEQUENCE [LARGE SCALE GENOMIC DNA]</scope>
    <source>
        <strain evidence="7 8">V44-8</strain>
    </source>
</reference>
<dbReference type="AlphaFoldDB" id="A0A372LF46"/>
<dbReference type="Pfam" id="PF02133">
    <property type="entry name" value="Transp_cyt_pur"/>
    <property type="match status" value="1"/>
</dbReference>
<dbReference type="Proteomes" id="UP000262939">
    <property type="component" value="Unassembled WGS sequence"/>
</dbReference>